<keyword evidence="1" id="KW-0472">Membrane</keyword>
<comment type="caution">
    <text evidence="2">The sequence shown here is derived from an EMBL/GenBank/DDBJ whole genome shotgun (WGS) entry which is preliminary data.</text>
</comment>
<accession>A0A1G2HYV8</accession>
<sequence>MFWCFVKAATQAVCYATGLFFIVGSICLAMTEETVKIKPSLISLAITGIALIVSASTLINREES</sequence>
<evidence type="ECO:0000256" key="1">
    <source>
        <dbReference type="SAM" id="Phobius"/>
    </source>
</evidence>
<keyword evidence="1" id="KW-0812">Transmembrane</keyword>
<reference evidence="2 3" key="1">
    <citation type="journal article" date="2016" name="Nat. Commun.">
        <title>Thousands of microbial genomes shed light on interconnected biogeochemical processes in an aquifer system.</title>
        <authorList>
            <person name="Anantharaman K."/>
            <person name="Brown C.T."/>
            <person name="Hug L.A."/>
            <person name="Sharon I."/>
            <person name="Castelle C.J."/>
            <person name="Probst A.J."/>
            <person name="Thomas B.C."/>
            <person name="Singh A."/>
            <person name="Wilkins M.J."/>
            <person name="Karaoz U."/>
            <person name="Brodie E.L."/>
            <person name="Williams K.H."/>
            <person name="Hubbard S.S."/>
            <person name="Banfield J.F."/>
        </authorList>
    </citation>
    <scope>NUCLEOTIDE SEQUENCE [LARGE SCALE GENOMIC DNA]</scope>
</reference>
<gene>
    <name evidence="2" type="ORF">A3D35_02365</name>
</gene>
<dbReference type="AlphaFoldDB" id="A0A1G2HYV8"/>
<name>A0A1G2HYV8_9BACT</name>
<protein>
    <submittedName>
        <fullName evidence="2">Uncharacterized protein</fullName>
    </submittedName>
</protein>
<evidence type="ECO:0000313" key="3">
    <source>
        <dbReference type="Proteomes" id="UP000176421"/>
    </source>
</evidence>
<feature type="transmembrane region" description="Helical" evidence="1">
    <location>
        <begin position="37"/>
        <end position="59"/>
    </location>
</feature>
<organism evidence="2 3">
    <name type="scientific">Candidatus Staskawiczbacteria bacterium RIFCSPHIGHO2_02_FULL_34_9</name>
    <dbReference type="NCBI Taxonomy" id="1802206"/>
    <lineage>
        <taxon>Bacteria</taxon>
        <taxon>Candidatus Staskawicziibacteriota</taxon>
    </lineage>
</organism>
<keyword evidence="1" id="KW-1133">Transmembrane helix</keyword>
<feature type="transmembrane region" description="Helical" evidence="1">
    <location>
        <begin position="12"/>
        <end position="31"/>
    </location>
</feature>
<dbReference type="EMBL" id="MHOS01000034">
    <property type="protein sequence ID" value="OGZ67589.1"/>
    <property type="molecule type" value="Genomic_DNA"/>
</dbReference>
<dbReference type="Proteomes" id="UP000176421">
    <property type="component" value="Unassembled WGS sequence"/>
</dbReference>
<proteinExistence type="predicted"/>
<evidence type="ECO:0000313" key="2">
    <source>
        <dbReference type="EMBL" id="OGZ67589.1"/>
    </source>
</evidence>